<evidence type="ECO:0000313" key="3">
    <source>
        <dbReference type="Proteomes" id="UP000316270"/>
    </source>
</evidence>
<sequence length="326" mass="36203">MQSFDQELEAWLASRDPNEWDLGAELVAAPLLCLVSNDSITSRNQINGGPCHLANQLRSESPQALPLFSEALAVPEPKNRLDLACVPSPSIWQTSELDFQPGDCRDSTAGDNDIINDVPWPLNNHESGRFQMNFASGIESLGLDRPSGNTHQEPLDHNYIPHAAQLAIADDVRGQDEAGDDYLSLCGGTTTVSSERTTLLSTSAITTRNYHHIGEASDGFRYDGLLSSCPLAGCDLYKPQAFDESGKRKRAPLVARDWPKQEWAFQKQSDYTAHMRKVHDESPFPCKEPGCPKVGGKGYYRKRDLIKHQKKEHPDADDDEEEEVEE</sequence>
<dbReference type="InterPro" id="IPR036236">
    <property type="entry name" value="Znf_C2H2_sf"/>
</dbReference>
<dbReference type="Gene3D" id="3.30.160.60">
    <property type="entry name" value="Classic Zinc Finger"/>
    <property type="match status" value="1"/>
</dbReference>
<name>A0A517LKL0_9PEZI</name>
<dbReference type="EMBL" id="CP042198">
    <property type="protein sequence ID" value="QDS76173.1"/>
    <property type="molecule type" value="Genomic_DNA"/>
</dbReference>
<dbReference type="SUPFAM" id="SSF57667">
    <property type="entry name" value="beta-beta-alpha zinc fingers"/>
    <property type="match status" value="1"/>
</dbReference>
<keyword evidence="3" id="KW-1185">Reference proteome</keyword>
<evidence type="ECO:0008006" key="4">
    <source>
        <dbReference type="Google" id="ProtNLM"/>
    </source>
</evidence>
<organism evidence="2 3">
    <name type="scientific">Venturia effusa</name>
    <dbReference type="NCBI Taxonomy" id="50376"/>
    <lineage>
        <taxon>Eukaryota</taxon>
        <taxon>Fungi</taxon>
        <taxon>Dikarya</taxon>
        <taxon>Ascomycota</taxon>
        <taxon>Pezizomycotina</taxon>
        <taxon>Dothideomycetes</taxon>
        <taxon>Pleosporomycetidae</taxon>
        <taxon>Venturiales</taxon>
        <taxon>Venturiaceae</taxon>
        <taxon>Venturia</taxon>
    </lineage>
</organism>
<reference evidence="2 3" key="1">
    <citation type="submission" date="2019-07" db="EMBL/GenBank/DDBJ databases">
        <title>Finished genome of Venturia effusa.</title>
        <authorList>
            <person name="Young C.A."/>
            <person name="Cox M.P."/>
            <person name="Ganley A.R.D."/>
            <person name="David W.J."/>
        </authorList>
    </citation>
    <scope>NUCLEOTIDE SEQUENCE [LARGE SCALE GENOMIC DNA]</scope>
    <source>
        <strain evidence="3">albino</strain>
    </source>
</reference>
<protein>
    <recommendedName>
        <fullName evidence="4">C2H2-type domain-containing protein</fullName>
    </recommendedName>
</protein>
<dbReference type="OrthoDB" id="2687452at2759"/>
<dbReference type="AlphaFoldDB" id="A0A517LKL0"/>
<dbReference type="Proteomes" id="UP000316270">
    <property type="component" value="Chromosome 14"/>
</dbReference>
<proteinExistence type="predicted"/>
<feature type="compositionally biased region" description="Acidic residues" evidence="1">
    <location>
        <begin position="315"/>
        <end position="326"/>
    </location>
</feature>
<gene>
    <name evidence="2" type="ORF">FKW77_007778</name>
</gene>
<accession>A0A517LKL0</accession>
<dbReference type="STRING" id="50376.A0A517LKL0"/>
<evidence type="ECO:0000256" key="1">
    <source>
        <dbReference type="SAM" id="MobiDB-lite"/>
    </source>
</evidence>
<feature type="region of interest" description="Disordered" evidence="1">
    <location>
        <begin position="274"/>
        <end position="326"/>
    </location>
</feature>
<evidence type="ECO:0000313" key="2">
    <source>
        <dbReference type="EMBL" id="QDS76173.1"/>
    </source>
</evidence>